<dbReference type="GO" id="GO:0004540">
    <property type="term" value="F:RNA nuclease activity"/>
    <property type="evidence" value="ECO:0007669"/>
    <property type="project" value="InterPro"/>
</dbReference>
<dbReference type="GO" id="GO:0000166">
    <property type="term" value="F:nucleotide binding"/>
    <property type="evidence" value="ECO:0007669"/>
    <property type="project" value="UniProtKB-KW"/>
</dbReference>
<dbReference type="InterPro" id="IPR051813">
    <property type="entry name" value="HepT_RNase_toxin"/>
</dbReference>
<keyword evidence="2" id="KW-1277">Toxin-antitoxin system</keyword>
<keyword evidence="3" id="KW-0540">Nuclease</keyword>
<dbReference type="Proteomes" id="UP000322077">
    <property type="component" value="Unassembled WGS sequence"/>
</dbReference>
<dbReference type="PANTHER" id="PTHR34139">
    <property type="entry name" value="UPF0331 PROTEIN MJ0127"/>
    <property type="match status" value="1"/>
</dbReference>
<comment type="caution">
    <text evidence="6">The sequence shown here is derived from an EMBL/GenBank/DDBJ whole genome shotgun (WGS) entry which is preliminary data.</text>
</comment>
<evidence type="ECO:0000256" key="3">
    <source>
        <dbReference type="ARBA" id="ARBA00022722"/>
    </source>
</evidence>
<evidence type="ECO:0000256" key="4">
    <source>
        <dbReference type="ARBA" id="ARBA00022741"/>
    </source>
</evidence>
<dbReference type="RefSeq" id="WP_149520644.1">
    <property type="nucleotide sequence ID" value="NZ_VTOU01000001.1"/>
</dbReference>
<accession>A0A5D9CCV8</accession>
<organism evidence="6 7">
    <name type="scientific">Sphingomonas montanisoli</name>
    <dbReference type="NCBI Taxonomy" id="2606412"/>
    <lineage>
        <taxon>Bacteria</taxon>
        <taxon>Pseudomonadati</taxon>
        <taxon>Pseudomonadota</taxon>
        <taxon>Alphaproteobacteria</taxon>
        <taxon>Sphingomonadales</taxon>
        <taxon>Sphingomonadaceae</taxon>
        <taxon>Sphingomonas</taxon>
    </lineage>
</organism>
<gene>
    <name evidence="6" type="ORF">FYJ91_02235</name>
</gene>
<dbReference type="EMBL" id="VTOU01000001">
    <property type="protein sequence ID" value="TZG28982.1"/>
    <property type="molecule type" value="Genomic_DNA"/>
</dbReference>
<sequence>MAADRNVDPLETMLELIAHLERRTKPLSLAQFEADQDEVDLAAFRVGHIGEEGRKLSADIRDRYPEVEWKRMVQMRNVIAHSYGTIIAPLIWNVVQTELDPIKRLCQIELERLLK</sequence>
<keyword evidence="1" id="KW-0597">Phosphoprotein</keyword>
<keyword evidence="7" id="KW-1185">Reference proteome</keyword>
<name>A0A5D9CCV8_9SPHN</name>
<evidence type="ECO:0000313" key="7">
    <source>
        <dbReference type="Proteomes" id="UP000322077"/>
    </source>
</evidence>
<dbReference type="Pfam" id="PF01934">
    <property type="entry name" value="HepT-like"/>
    <property type="match status" value="1"/>
</dbReference>
<evidence type="ECO:0000256" key="2">
    <source>
        <dbReference type="ARBA" id="ARBA00022649"/>
    </source>
</evidence>
<keyword evidence="5" id="KW-0378">Hydrolase</keyword>
<evidence type="ECO:0000256" key="1">
    <source>
        <dbReference type="ARBA" id="ARBA00022553"/>
    </source>
</evidence>
<proteinExistence type="predicted"/>
<evidence type="ECO:0000313" key="6">
    <source>
        <dbReference type="EMBL" id="TZG28982.1"/>
    </source>
</evidence>
<protein>
    <submittedName>
        <fullName evidence="6">DUF86 domain-containing protein</fullName>
    </submittedName>
</protein>
<reference evidence="6 7" key="1">
    <citation type="submission" date="2019-08" db="EMBL/GenBank/DDBJ databases">
        <authorList>
            <person name="Wang G."/>
            <person name="Xu Z."/>
        </authorList>
    </citation>
    <scope>NUCLEOTIDE SEQUENCE [LARGE SCALE GENOMIC DNA]</scope>
    <source>
        <strain evidence="6 7">ZX</strain>
    </source>
</reference>
<evidence type="ECO:0000256" key="5">
    <source>
        <dbReference type="ARBA" id="ARBA00022801"/>
    </source>
</evidence>
<dbReference type="GO" id="GO:0110001">
    <property type="term" value="C:toxin-antitoxin complex"/>
    <property type="evidence" value="ECO:0007669"/>
    <property type="project" value="InterPro"/>
</dbReference>
<dbReference type="PANTHER" id="PTHR34139:SF1">
    <property type="entry name" value="RNASE MJ1380-RELATED"/>
    <property type="match status" value="1"/>
</dbReference>
<dbReference type="AlphaFoldDB" id="A0A5D9CCV8"/>
<dbReference type="InterPro" id="IPR008201">
    <property type="entry name" value="HepT-like"/>
</dbReference>
<keyword evidence="4" id="KW-0547">Nucleotide-binding</keyword>
<dbReference type="GO" id="GO:0016787">
    <property type="term" value="F:hydrolase activity"/>
    <property type="evidence" value="ECO:0007669"/>
    <property type="project" value="UniProtKB-KW"/>
</dbReference>